<keyword evidence="3" id="KW-0677">Repeat</keyword>
<dbReference type="InterPro" id="IPR052386">
    <property type="entry name" value="GPSM"/>
</dbReference>
<comment type="subcellular location">
    <subcellularLocation>
        <location evidence="1">Cytoplasm</location>
    </subcellularLocation>
</comment>
<sequence length="331" mass="38038">MTNALIWLRRLEETSDSIKQGEELLKTLPQELTRAYKQREAYLAFLKGSFYINKGGNQKDVDLATKHFENSLAMREELGIKHEIAESLILKGFNLCIFKGELDRGLKYAERGLALAKESAKTYYVAISLFFTGKIYSLKGELDRSIRLQEQSLELYKELNNKSGMANVLNSLSNTYKVKGELNRALECTEQSIALYRDLGHLIYVAYGYDNLIQILIDKGDIERAQSSLHDLEQWNNQLKDKQINLIFLRDKALVLKTSLRARDRGNAEEILKQILEETGTYEGRYMALLNLCDLLLTELRMTNDLEVLDELTQFVGQLLELADKSHSYFI</sequence>
<dbReference type="Gene3D" id="1.25.40.10">
    <property type="entry name" value="Tetratricopeptide repeat domain"/>
    <property type="match status" value="1"/>
</dbReference>
<dbReference type="EMBL" id="LAZR01010905">
    <property type="protein sequence ID" value="KKM64408.1"/>
    <property type="molecule type" value="Genomic_DNA"/>
</dbReference>
<gene>
    <name evidence="6" type="ORF">LCGC14_1501660</name>
</gene>
<evidence type="ECO:0000259" key="5">
    <source>
        <dbReference type="Pfam" id="PF17874"/>
    </source>
</evidence>
<dbReference type="PANTHER" id="PTHR45954">
    <property type="entry name" value="LD33695P"/>
    <property type="match status" value="1"/>
</dbReference>
<feature type="coiled-coil region" evidence="4">
    <location>
        <begin position="222"/>
        <end position="252"/>
    </location>
</feature>
<dbReference type="InterPro" id="IPR041617">
    <property type="entry name" value="TPR_MalT"/>
</dbReference>
<evidence type="ECO:0000256" key="4">
    <source>
        <dbReference type="SAM" id="Coils"/>
    </source>
</evidence>
<protein>
    <recommendedName>
        <fullName evidence="5">MalT-like TPR region domain-containing protein</fullName>
    </recommendedName>
</protein>
<feature type="non-terminal residue" evidence="6">
    <location>
        <position position="331"/>
    </location>
</feature>
<evidence type="ECO:0000256" key="1">
    <source>
        <dbReference type="ARBA" id="ARBA00004496"/>
    </source>
</evidence>
<proteinExistence type="predicted"/>
<dbReference type="PANTHER" id="PTHR45954:SF1">
    <property type="entry name" value="LD33695P"/>
    <property type="match status" value="1"/>
</dbReference>
<dbReference type="InterPro" id="IPR019734">
    <property type="entry name" value="TPR_rpt"/>
</dbReference>
<dbReference type="GO" id="GO:0005092">
    <property type="term" value="F:GDP-dissociation inhibitor activity"/>
    <property type="evidence" value="ECO:0007669"/>
    <property type="project" value="TreeGrafter"/>
</dbReference>
<keyword evidence="2" id="KW-0963">Cytoplasm</keyword>
<dbReference type="GO" id="GO:0005938">
    <property type="term" value="C:cell cortex"/>
    <property type="evidence" value="ECO:0007669"/>
    <property type="project" value="TreeGrafter"/>
</dbReference>
<name>A0A0F9J4E5_9ZZZZ</name>
<keyword evidence="4" id="KW-0175">Coiled coil</keyword>
<reference evidence="6" key="1">
    <citation type="journal article" date="2015" name="Nature">
        <title>Complex archaea that bridge the gap between prokaryotes and eukaryotes.</title>
        <authorList>
            <person name="Spang A."/>
            <person name="Saw J.H."/>
            <person name="Jorgensen S.L."/>
            <person name="Zaremba-Niedzwiedzka K."/>
            <person name="Martijn J."/>
            <person name="Lind A.E."/>
            <person name="van Eijk R."/>
            <person name="Schleper C."/>
            <person name="Guy L."/>
            <person name="Ettema T.J."/>
        </authorList>
    </citation>
    <scope>NUCLEOTIDE SEQUENCE</scope>
</reference>
<evidence type="ECO:0000256" key="2">
    <source>
        <dbReference type="ARBA" id="ARBA00022490"/>
    </source>
</evidence>
<dbReference type="GO" id="GO:0000132">
    <property type="term" value="P:establishment of mitotic spindle orientation"/>
    <property type="evidence" value="ECO:0007669"/>
    <property type="project" value="TreeGrafter"/>
</dbReference>
<organism evidence="6">
    <name type="scientific">marine sediment metagenome</name>
    <dbReference type="NCBI Taxonomy" id="412755"/>
    <lineage>
        <taxon>unclassified sequences</taxon>
        <taxon>metagenomes</taxon>
        <taxon>ecological metagenomes</taxon>
    </lineage>
</organism>
<dbReference type="SMART" id="SM00028">
    <property type="entry name" value="TPR"/>
    <property type="match status" value="2"/>
</dbReference>
<comment type="caution">
    <text evidence="6">The sequence shown here is derived from an EMBL/GenBank/DDBJ whole genome shotgun (WGS) entry which is preliminary data.</text>
</comment>
<dbReference type="GO" id="GO:0001965">
    <property type="term" value="F:G-protein alpha-subunit binding"/>
    <property type="evidence" value="ECO:0007669"/>
    <property type="project" value="TreeGrafter"/>
</dbReference>
<evidence type="ECO:0000313" key="6">
    <source>
        <dbReference type="EMBL" id="KKM64408.1"/>
    </source>
</evidence>
<dbReference type="AlphaFoldDB" id="A0A0F9J4E5"/>
<dbReference type="Pfam" id="PF17874">
    <property type="entry name" value="TPR_MalT"/>
    <property type="match status" value="1"/>
</dbReference>
<evidence type="ECO:0000256" key="3">
    <source>
        <dbReference type="ARBA" id="ARBA00022737"/>
    </source>
</evidence>
<dbReference type="InterPro" id="IPR011990">
    <property type="entry name" value="TPR-like_helical_dom_sf"/>
</dbReference>
<feature type="domain" description="MalT-like TPR region" evidence="5">
    <location>
        <begin position="98"/>
        <end position="314"/>
    </location>
</feature>
<accession>A0A0F9J4E5</accession>
<dbReference type="SUPFAM" id="SSF48452">
    <property type="entry name" value="TPR-like"/>
    <property type="match status" value="1"/>
</dbReference>